<reference evidence="1 2" key="1">
    <citation type="journal article" date="2016" name="Environ. Microbiol.">
        <title>Genomic resolution of a cold subsurface aquifer community provides metabolic insights for novel microbes adapted to high CO concentrations.</title>
        <authorList>
            <person name="Probst A.J."/>
            <person name="Castelle C.J."/>
            <person name="Singh A."/>
            <person name="Brown C.T."/>
            <person name="Anantharaman K."/>
            <person name="Sharon I."/>
            <person name="Hug L.A."/>
            <person name="Burstein D."/>
            <person name="Emerson J.B."/>
            <person name="Thomas B.C."/>
            <person name="Banfield J.F."/>
        </authorList>
    </citation>
    <scope>NUCLEOTIDE SEQUENCE [LARGE SCALE GENOMIC DNA]</scope>
    <source>
        <strain evidence="1">CG1_02_47_685</strain>
    </source>
</reference>
<protein>
    <submittedName>
        <fullName evidence="1">Uncharacterized protein</fullName>
    </submittedName>
</protein>
<name>A0A1J4VD88_9BACT</name>
<evidence type="ECO:0000313" key="1">
    <source>
        <dbReference type="EMBL" id="OIO33225.1"/>
    </source>
</evidence>
<comment type="caution">
    <text evidence="1">The sequence shown here is derived from an EMBL/GenBank/DDBJ whole genome shotgun (WGS) entry which is preliminary data.</text>
</comment>
<dbReference type="STRING" id="1805282.AUJ44_00895"/>
<dbReference type="EMBL" id="MNVO01000015">
    <property type="protein sequence ID" value="OIO33225.1"/>
    <property type="molecule type" value="Genomic_DNA"/>
</dbReference>
<organism evidence="1 2">
    <name type="scientific">Candidatus Nomurabacteria bacterium CG1_02_47_685</name>
    <dbReference type="NCBI Taxonomy" id="1805282"/>
    <lineage>
        <taxon>Bacteria</taxon>
        <taxon>Candidatus Nomuraibacteriota</taxon>
    </lineage>
</organism>
<dbReference type="AlphaFoldDB" id="A0A1J4VD88"/>
<evidence type="ECO:0000313" key="2">
    <source>
        <dbReference type="Proteomes" id="UP000183206"/>
    </source>
</evidence>
<proteinExistence type="predicted"/>
<accession>A0A1J4VD88</accession>
<dbReference type="Proteomes" id="UP000183206">
    <property type="component" value="Unassembled WGS sequence"/>
</dbReference>
<gene>
    <name evidence="1" type="ORF">AUJ44_00895</name>
</gene>
<sequence>MEETDVEIGTIIEVGSMVNLKSTGECIRIDEIHVIGDAPAYVFDPSEKFKLQWISVFNAPCPEKCIARAKELLVCR</sequence>